<dbReference type="PANTHER" id="PTHR48105">
    <property type="entry name" value="THIOREDOXIN REDUCTASE 1-RELATED-RELATED"/>
    <property type="match status" value="1"/>
</dbReference>
<evidence type="ECO:0000256" key="2">
    <source>
        <dbReference type="ARBA" id="ARBA00023002"/>
    </source>
</evidence>
<feature type="domain" description="FAD/NAD(P)-binding" evidence="3">
    <location>
        <begin position="41"/>
        <end position="318"/>
    </location>
</feature>
<dbReference type="InterPro" id="IPR050097">
    <property type="entry name" value="Ferredoxin-NADP_redctase_2"/>
</dbReference>
<sequence>MHRKAFINRSVLALMATITGRKALFSQQESTQKNYKPMDFEVAIIGGASAGLSAAMALGRSIRKTIVIDGGSPRNKPAPHAHNIFTRDGTPPLELLDIAKAQLKPYTTVTFKTGKVISANLNNNLITLTTDSNETFTVRRLILATGLTDVLPAIKGFRELWGTKIVHCPYCHGYELKDQPVGILMNGKNAEHITPMVFNLNKSIHIFTNGRMEFSEQFLKWTNKQNIRITETEVDELADVADGVQVRLKDGSSYLVTGIYSKGDKYKFHNELAVQLGCKLSEEGAVQVDDMFSTTVPGVYAAGDLAHASAHQVIIAAAGGAKAGMACNNSLTMEDYEHAQ</sequence>
<dbReference type="AlphaFoldDB" id="A0A4Q7N651"/>
<name>A0A4Q7N651_9BACT</name>
<proteinExistence type="predicted"/>
<dbReference type="SUPFAM" id="SSF51905">
    <property type="entry name" value="FAD/NAD(P)-binding domain"/>
    <property type="match status" value="1"/>
</dbReference>
<keyword evidence="2" id="KW-0560">Oxidoreductase</keyword>
<evidence type="ECO:0000259" key="3">
    <source>
        <dbReference type="Pfam" id="PF07992"/>
    </source>
</evidence>
<dbReference type="Gene3D" id="3.50.50.60">
    <property type="entry name" value="FAD/NAD(P)-binding domain"/>
    <property type="match status" value="2"/>
</dbReference>
<dbReference type="Pfam" id="PF07992">
    <property type="entry name" value="Pyr_redox_2"/>
    <property type="match status" value="1"/>
</dbReference>
<comment type="caution">
    <text evidence="4">The sequence shown here is derived from an EMBL/GenBank/DDBJ whole genome shotgun (WGS) entry which is preliminary data.</text>
</comment>
<dbReference type="InterPro" id="IPR023753">
    <property type="entry name" value="FAD/NAD-binding_dom"/>
</dbReference>
<dbReference type="Proteomes" id="UP000293874">
    <property type="component" value="Unassembled WGS sequence"/>
</dbReference>
<accession>A0A4Q7N651</accession>
<evidence type="ECO:0000256" key="1">
    <source>
        <dbReference type="ARBA" id="ARBA00022630"/>
    </source>
</evidence>
<dbReference type="RefSeq" id="WP_130540835.1">
    <property type="nucleotide sequence ID" value="NZ_CP042431.1"/>
</dbReference>
<dbReference type="InterPro" id="IPR036188">
    <property type="entry name" value="FAD/NAD-bd_sf"/>
</dbReference>
<dbReference type="EMBL" id="SGXA01000001">
    <property type="protein sequence ID" value="RZS76539.1"/>
    <property type="molecule type" value="Genomic_DNA"/>
</dbReference>
<keyword evidence="1" id="KW-0285">Flavoprotein</keyword>
<evidence type="ECO:0000313" key="5">
    <source>
        <dbReference type="Proteomes" id="UP000293874"/>
    </source>
</evidence>
<dbReference type="OrthoDB" id="9806179at2"/>
<gene>
    <name evidence="4" type="ORF">EV199_2425</name>
</gene>
<dbReference type="PRINTS" id="PR00368">
    <property type="entry name" value="FADPNR"/>
</dbReference>
<protein>
    <submittedName>
        <fullName evidence="4">Thioredoxin reductase</fullName>
    </submittedName>
</protein>
<organism evidence="4 5">
    <name type="scientific">Pseudobacter ginsenosidimutans</name>
    <dbReference type="NCBI Taxonomy" id="661488"/>
    <lineage>
        <taxon>Bacteria</taxon>
        <taxon>Pseudomonadati</taxon>
        <taxon>Bacteroidota</taxon>
        <taxon>Chitinophagia</taxon>
        <taxon>Chitinophagales</taxon>
        <taxon>Chitinophagaceae</taxon>
        <taxon>Pseudobacter</taxon>
    </lineage>
</organism>
<evidence type="ECO:0000313" key="4">
    <source>
        <dbReference type="EMBL" id="RZS76539.1"/>
    </source>
</evidence>
<reference evidence="4 5" key="1">
    <citation type="submission" date="2019-02" db="EMBL/GenBank/DDBJ databases">
        <title>Genomic Encyclopedia of Type Strains, Phase IV (KMG-IV): sequencing the most valuable type-strain genomes for metagenomic binning, comparative biology and taxonomic classification.</title>
        <authorList>
            <person name="Goeker M."/>
        </authorList>
    </citation>
    <scope>NUCLEOTIDE SEQUENCE [LARGE SCALE GENOMIC DNA]</scope>
    <source>
        <strain evidence="4 5">DSM 18116</strain>
    </source>
</reference>
<dbReference type="PRINTS" id="PR00469">
    <property type="entry name" value="PNDRDTASEII"/>
</dbReference>
<keyword evidence="5" id="KW-1185">Reference proteome</keyword>
<dbReference type="GO" id="GO:0016491">
    <property type="term" value="F:oxidoreductase activity"/>
    <property type="evidence" value="ECO:0007669"/>
    <property type="project" value="UniProtKB-KW"/>
</dbReference>